<dbReference type="EMBL" id="JBFMIA010000003">
    <property type="protein sequence ID" value="MEW9501222.1"/>
    <property type="molecule type" value="Genomic_DNA"/>
</dbReference>
<sequence>MWKDVVNKSLDGHDIESLKEDIKEIKDDTKWTRAQLLPPLSLF</sequence>
<proteinExistence type="predicted"/>
<evidence type="ECO:0000313" key="1">
    <source>
        <dbReference type="EMBL" id="MEW9501222.1"/>
    </source>
</evidence>
<comment type="caution">
    <text evidence="1">The sequence shown here is derived from an EMBL/GenBank/DDBJ whole genome shotgun (WGS) entry which is preliminary data.</text>
</comment>
<accession>A0ABV3Q1N3</accession>
<organism evidence="1 2">
    <name type="scientific">Jeotgalibacillus marinus</name>
    <dbReference type="NCBI Taxonomy" id="86667"/>
    <lineage>
        <taxon>Bacteria</taxon>
        <taxon>Bacillati</taxon>
        <taxon>Bacillota</taxon>
        <taxon>Bacilli</taxon>
        <taxon>Bacillales</taxon>
        <taxon>Caryophanaceae</taxon>
        <taxon>Jeotgalibacillus</taxon>
    </lineage>
</organism>
<name>A0ABV3Q1N3_9BACL</name>
<keyword evidence="2" id="KW-1185">Reference proteome</keyword>
<gene>
    <name evidence="1" type="ORF">AB1471_05335</name>
</gene>
<dbReference type="RefSeq" id="WP_367778704.1">
    <property type="nucleotide sequence ID" value="NZ_JBFMIA010000003.1"/>
</dbReference>
<evidence type="ECO:0000313" key="2">
    <source>
        <dbReference type="Proteomes" id="UP001556040"/>
    </source>
</evidence>
<reference evidence="1 2" key="1">
    <citation type="journal article" date="1979" name="Int. J. Syst. Evol. Microbiol.">
        <title>Bacillus globisporus subsp. marinus subsp. nov.</title>
        <authorList>
            <person name="Liu H."/>
        </authorList>
    </citation>
    <scope>NUCLEOTIDE SEQUENCE [LARGE SCALE GENOMIC DNA]</scope>
    <source>
        <strain evidence="1 2">DSM 1297</strain>
    </source>
</reference>
<dbReference type="Proteomes" id="UP001556040">
    <property type="component" value="Unassembled WGS sequence"/>
</dbReference>
<protein>
    <submittedName>
        <fullName evidence="1">Uncharacterized protein</fullName>
    </submittedName>
</protein>